<dbReference type="Gene3D" id="3.10.620.30">
    <property type="match status" value="1"/>
</dbReference>
<dbReference type="SUPFAM" id="SSF54001">
    <property type="entry name" value="Cysteine proteinases"/>
    <property type="match status" value="1"/>
</dbReference>
<dbReference type="PANTHER" id="PTHR46333">
    <property type="entry name" value="CYTOKINESIS PROTEIN 3"/>
    <property type="match status" value="1"/>
</dbReference>
<evidence type="ECO:0000259" key="2">
    <source>
        <dbReference type="SMART" id="SM00460"/>
    </source>
</evidence>
<proteinExistence type="predicted"/>
<evidence type="ECO:0000313" key="4">
    <source>
        <dbReference type="Proteomes" id="UP000824145"/>
    </source>
</evidence>
<dbReference type="SMART" id="SM00460">
    <property type="entry name" value="TGc"/>
    <property type="match status" value="1"/>
</dbReference>
<organism evidence="3 4">
    <name type="scientific">Candidatus Caccalectryoclostridium excrementigallinarum</name>
    <dbReference type="NCBI Taxonomy" id="2840710"/>
    <lineage>
        <taxon>Bacteria</taxon>
        <taxon>Bacillati</taxon>
        <taxon>Bacillota</taxon>
        <taxon>Clostridia</taxon>
        <taxon>Christensenellales</taxon>
        <taxon>Christensenellaceae</taxon>
        <taxon>Christensenellaceae incertae sedis</taxon>
        <taxon>Candidatus Caccalectryoclostridium</taxon>
    </lineage>
</organism>
<accession>A0A9D1SK26</accession>
<feature type="signal peptide" evidence="1">
    <location>
        <begin position="1"/>
        <end position="21"/>
    </location>
</feature>
<name>A0A9D1SK26_9FIRM</name>
<dbReference type="InterPro" id="IPR013783">
    <property type="entry name" value="Ig-like_fold"/>
</dbReference>
<keyword evidence="1" id="KW-0732">Signal</keyword>
<reference evidence="3" key="1">
    <citation type="submission" date="2020-10" db="EMBL/GenBank/DDBJ databases">
        <authorList>
            <person name="Gilroy R."/>
        </authorList>
    </citation>
    <scope>NUCLEOTIDE SEQUENCE</scope>
    <source>
        <strain evidence="3">9366</strain>
    </source>
</reference>
<dbReference type="AlphaFoldDB" id="A0A9D1SK26"/>
<dbReference type="Pfam" id="PF01841">
    <property type="entry name" value="Transglut_core"/>
    <property type="match status" value="1"/>
</dbReference>
<dbReference type="PANTHER" id="PTHR46333:SF2">
    <property type="entry name" value="CYTOKINESIS PROTEIN 3"/>
    <property type="match status" value="1"/>
</dbReference>
<dbReference type="InterPro" id="IPR038765">
    <property type="entry name" value="Papain-like_cys_pep_sf"/>
</dbReference>
<dbReference type="EMBL" id="DVNJ01000008">
    <property type="protein sequence ID" value="HIU62528.1"/>
    <property type="molecule type" value="Genomic_DNA"/>
</dbReference>
<dbReference type="InterPro" id="IPR052557">
    <property type="entry name" value="CAP/Cytokinesis_protein"/>
</dbReference>
<dbReference type="Proteomes" id="UP000824145">
    <property type="component" value="Unassembled WGS sequence"/>
</dbReference>
<dbReference type="GO" id="GO:0005737">
    <property type="term" value="C:cytoplasm"/>
    <property type="evidence" value="ECO:0007669"/>
    <property type="project" value="TreeGrafter"/>
</dbReference>
<sequence length="869" mass="95587">MKKRLFILFIICALVCAFALAACDEIKRAPKLGTPVVRSNGAYAAIWDTIEGAGSYDVKVTDAGTGSELVRENTEETSFMLADFALEDGERTLRVTVTALPASDERSASAPGECTITLPKVSDQQMLLYAEQTVRQVLKEAENISSPSYSYYAKGDLSLKLSFDKKVKSVKALGENRYGFGYTLSSDGLSVTLPQSYLTQFALGAAIQLKAKFEDGSTATHTVFVTERVIRLTGPSELSSAGYIVYSEREGKGLSFTFAEAERVRAVAWDGKKLAFKESKTASGQCRVEASSLSGKEQGLHYLTLYADSGAVNVPVIYIPEYSCAPSNVRVDADAYPKVFVRWDADLMPQEYEVSINGQVFSSLDLPERFDIDCFDATDILDVTSGESVEITVTARLPEEFGGAEYTGETTSADLSAYVPYMTQKFTYLGEEYNFYITSEEEWEVFCCYTALCYDDLQTVGSTTISGLTFEKKRVEVVLAYVDKSASGVLSLYENGLKSFREVVALNGSKSSCKKLADNIFALEIVHTTALEPSKNASALDVKYSSLNVTNYVSGNRSYSSSGTSGDVFPVDEIEKSVEVSTSMELYFALESGLRPLPEQGSAAERIYEKARAVLARITDEGMSDYEKVHAIYDFLTTEVVYDNAVAEYSLDRDHDQGLYNDVYRFNCFFPEGVFDDGVAVCNGLAQSFVILCAIEGIDSLKIQGGTSGGRHAWNKVEIDGLWYVVDTTWGAEDATSNGVNYRLGDYDWLLVGQNIADEDHHEDEDVLGSDIYCGGVSYDPFANMHFVDEEGVLQDAIADSTQEFNAVLAHYAATYTQSGTYVIAVKITHTYYSQALWREVEGIEGFEISYIRTGDTPARKAQIIFRKS</sequence>
<feature type="chain" id="PRO_5039044971" description="Transglutaminase-like domain-containing protein" evidence="1">
    <location>
        <begin position="22"/>
        <end position="869"/>
    </location>
</feature>
<dbReference type="InterPro" id="IPR002931">
    <property type="entry name" value="Transglutaminase-like"/>
</dbReference>
<gene>
    <name evidence="3" type="ORF">IAB07_02000</name>
</gene>
<feature type="domain" description="Transglutaminase-like" evidence="2">
    <location>
        <begin position="674"/>
        <end position="730"/>
    </location>
</feature>
<evidence type="ECO:0000313" key="3">
    <source>
        <dbReference type="EMBL" id="HIU62528.1"/>
    </source>
</evidence>
<reference evidence="3" key="2">
    <citation type="journal article" date="2021" name="PeerJ">
        <title>Extensive microbial diversity within the chicken gut microbiome revealed by metagenomics and culture.</title>
        <authorList>
            <person name="Gilroy R."/>
            <person name="Ravi A."/>
            <person name="Getino M."/>
            <person name="Pursley I."/>
            <person name="Horton D.L."/>
            <person name="Alikhan N.F."/>
            <person name="Baker D."/>
            <person name="Gharbi K."/>
            <person name="Hall N."/>
            <person name="Watson M."/>
            <person name="Adriaenssens E.M."/>
            <person name="Foster-Nyarko E."/>
            <person name="Jarju S."/>
            <person name="Secka A."/>
            <person name="Antonio M."/>
            <person name="Oren A."/>
            <person name="Chaudhuri R.R."/>
            <person name="La Ragione R."/>
            <person name="Hildebrand F."/>
            <person name="Pallen M.J."/>
        </authorList>
    </citation>
    <scope>NUCLEOTIDE SEQUENCE</scope>
    <source>
        <strain evidence="3">9366</strain>
    </source>
</reference>
<evidence type="ECO:0000256" key="1">
    <source>
        <dbReference type="SAM" id="SignalP"/>
    </source>
</evidence>
<protein>
    <recommendedName>
        <fullName evidence="2">Transglutaminase-like domain-containing protein</fullName>
    </recommendedName>
</protein>
<dbReference type="PROSITE" id="PS51257">
    <property type="entry name" value="PROKAR_LIPOPROTEIN"/>
    <property type="match status" value="1"/>
</dbReference>
<comment type="caution">
    <text evidence="3">The sequence shown here is derived from an EMBL/GenBank/DDBJ whole genome shotgun (WGS) entry which is preliminary data.</text>
</comment>
<dbReference type="Gene3D" id="2.60.40.10">
    <property type="entry name" value="Immunoglobulins"/>
    <property type="match status" value="1"/>
</dbReference>